<accession>A0A918HAE1</accession>
<gene>
    <name evidence="1" type="ORF">GCM10014713_44390</name>
</gene>
<evidence type="ECO:0000313" key="2">
    <source>
        <dbReference type="Proteomes" id="UP000619486"/>
    </source>
</evidence>
<dbReference type="EMBL" id="BMQQ01000018">
    <property type="protein sequence ID" value="GGT45747.1"/>
    <property type="molecule type" value="Genomic_DNA"/>
</dbReference>
<dbReference type="Gene3D" id="3.40.50.1000">
    <property type="entry name" value="HAD superfamily/HAD-like"/>
    <property type="match status" value="1"/>
</dbReference>
<dbReference type="InterPro" id="IPR023198">
    <property type="entry name" value="PGP-like_dom2"/>
</dbReference>
<dbReference type="Gene3D" id="1.10.150.240">
    <property type="entry name" value="Putative phosphatase, domain 2"/>
    <property type="match status" value="1"/>
</dbReference>
<evidence type="ECO:0008006" key="3">
    <source>
        <dbReference type="Google" id="ProtNLM"/>
    </source>
</evidence>
<protein>
    <recommendedName>
        <fullName evidence="3">Hydrolase</fullName>
    </recommendedName>
</protein>
<dbReference type="SUPFAM" id="SSF56784">
    <property type="entry name" value="HAD-like"/>
    <property type="match status" value="1"/>
</dbReference>
<keyword evidence="2" id="KW-1185">Reference proteome</keyword>
<dbReference type="InterPro" id="IPR036412">
    <property type="entry name" value="HAD-like_sf"/>
</dbReference>
<sequence length="156" mass="16572">MVTDIAASELPFDAVLCDLDGVIRFYDTAEVTRLEAAAGLPEGITAAIGYAPENDLPLLLGQITRDKWAQSIVRGLGAHASSSDAHALAKAFTEADFWADEAVVSLLRRVRNHCPVVLVTNATVWLDDDLSALGLTDLADSVINSSLVGVELPRVS</sequence>
<reference evidence="1" key="2">
    <citation type="submission" date="2020-09" db="EMBL/GenBank/DDBJ databases">
        <authorList>
            <person name="Sun Q."/>
            <person name="Ohkuma M."/>
        </authorList>
    </citation>
    <scope>NUCLEOTIDE SEQUENCE</scope>
    <source>
        <strain evidence="1">JCM 3172</strain>
    </source>
</reference>
<dbReference type="RefSeq" id="WP_189203286.1">
    <property type="nucleotide sequence ID" value="NZ_BMQQ01000018.1"/>
</dbReference>
<proteinExistence type="predicted"/>
<name>A0A918HAE1_9ACTN</name>
<dbReference type="InterPro" id="IPR023214">
    <property type="entry name" value="HAD_sf"/>
</dbReference>
<reference evidence="1" key="1">
    <citation type="journal article" date="2014" name="Int. J. Syst. Evol. Microbiol.">
        <title>Complete genome sequence of Corynebacterium casei LMG S-19264T (=DSM 44701T), isolated from a smear-ripened cheese.</title>
        <authorList>
            <consortium name="US DOE Joint Genome Institute (JGI-PGF)"/>
            <person name="Walter F."/>
            <person name="Albersmeier A."/>
            <person name="Kalinowski J."/>
            <person name="Ruckert C."/>
        </authorList>
    </citation>
    <scope>NUCLEOTIDE SEQUENCE</scope>
    <source>
        <strain evidence="1">JCM 3172</strain>
    </source>
</reference>
<dbReference type="AlphaFoldDB" id="A0A918HAE1"/>
<organism evidence="1 2">
    <name type="scientific">Streptomyces purpureus</name>
    <dbReference type="NCBI Taxonomy" id="1951"/>
    <lineage>
        <taxon>Bacteria</taxon>
        <taxon>Bacillati</taxon>
        <taxon>Actinomycetota</taxon>
        <taxon>Actinomycetes</taxon>
        <taxon>Kitasatosporales</taxon>
        <taxon>Streptomycetaceae</taxon>
        <taxon>Streptomyces</taxon>
    </lineage>
</organism>
<dbReference type="Proteomes" id="UP000619486">
    <property type="component" value="Unassembled WGS sequence"/>
</dbReference>
<comment type="caution">
    <text evidence="1">The sequence shown here is derived from an EMBL/GenBank/DDBJ whole genome shotgun (WGS) entry which is preliminary data.</text>
</comment>
<evidence type="ECO:0000313" key="1">
    <source>
        <dbReference type="EMBL" id="GGT45747.1"/>
    </source>
</evidence>